<feature type="signal peptide" evidence="2">
    <location>
        <begin position="1"/>
        <end position="31"/>
    </location>
</feature>
<evidence type="ECO:0008006" key="4">
    <source>
        <dbReference type="Google" id="ProtNLM"/>
    </source>
</evidence>
<dbReference type="AlphaFoldDB" id="A0A6N2YQM8"/>
<keyword evidence="1" id="KW-0472">Membrane</keyword>
<evidence type="ECO:0000256" key="2">
    <source>
        <dbReference type="SAM" id="SignalP"/>
    </source>
</evidence>
<dbReference type="RefSeq" id="WP_195942549.1">
    <property type="nucleotide sequence ID" value="NZ_CACRUQ010000003.1"/>
</dbReference>
<dbReference type="InterPro" id="IPR038174">
    <property type="entry name" value="Strep_pil_link_sf"/>
</dbReference>
<reference evidence="3" key="1">
    <citation type="submission" date="2019-11" db="EMBL/GenBank/DDBJ databases">
        <authorList>
            <person name="Feng L."/>
        </authorList>
    </citation>
    <scope>NUCLEOTIDE SEQUENCE</scope>
    <source>
        <strain evidence="3">RtorquesLFYP15</strain>
    </source>
</reference>
<name>A0A6N2YQM8_9FIRM</name>
<keyword evidence="1" id="KW-1133">Transmembrane helix</keyword>
<sequence>MKSERYKQRIKLVYLAFVMMVCVAIPNQVYAAGKNKEAALTVEQTVKGKTNGVTDEFQYELTSLDSGNPMPEGSNGDRLKFSLNGNDSKELVFSYEEAATYRYQLKQVVEKDNKDYDGQVYTIENYVMQNGSEDFLVKTAIRRKDGNKSPTLSFTIQHKVEDETPVKNTASVPKSGDDQSFISLIVLILSALLIIVVYKWKKNRRV</sequence>
<evidence type="ECO:0000313" key="3">
    <source>
        <dbReference type="EMBL" id="VYT68553.1"/>
    </source>
</evidence>
<organism evidence="3">
    <name type="scientific">[Ruminococcus] torques</name>
    <dbReference type="NCBI Taxonomy" id="33039"/>
    <lineage>
        <taxon>Bacteria</taxon>
        <taxon>Bacillati</taxon>
        <taxon>Bacillota</taxon>
        <taxon>Clostridia</taxon>
        <taxon>Lachnospirales</taxon>
        <taxon>Lachnospiraceae</taxon>
        <taxon>Mediterraneibacter</taxon>
    </lineage>
</organism>
<protein>
    <recommendedName>
        <fullName evidence="4">Streptococcal pilin isopeptide linker domain-containing protein</fullName>
    </recommendedName>
</protein>
<accession>A0A6N2YQM8</accession>
<feature type="chain" id="PRO_5027103012" description="Streptococcal pilin isopeptide linker domain-containing protein" evidence="2">
    <location>
        <begin position="32"/>
        <end position="206"/>
    </location>
</feature>
<dbReference type="EMBL" id="CACRUQ010000003">
    <property type="protein sequence ID" value="VYT68553.1"/>
    <property type="molecule type" value="Genomic_DNA"/>
</dbReference>
<evidence type="ECO:0000256" key="1">
    <source>
        <dbReference type="SAM" id="Phobius"/>
    </source>
</evidence>
<feature type="transmembrane region" description="Helical" evidence="1">
    <location>
        <begin position="181"/>
        <end position="200"/>
    </location>
</feature>
<dbReference type="Gene3D" id="2.60.40.3050">
    <property type="match status" value="1"/>
</dbReference>
<keyword evidence="2" id="KW-0732">Signal</keyword>
<proteinExistence type="predicted"/>
<keyword evidence="1" id="KW-0812">Transmembrane</keyword>
<gene>
    <name evidence="3" type="ORF">RTLFYP15_00462</name>
</gene>